<dbReference type="GeneID" id="79868865"/>
<feature type="transmembrane region" description="Helical" evidence="8">
    <location>
        <begin position="76"/>
        <end position="94"/>
    </location>
</feature>
<keyword evidence="5 8" id="KW-1133">Transmembrane helix</keyword>
<dbReference type="EMBL" id="JAROYP010000011">
    <property type="protein sequence ID" value="MDH5162934.1"/>
    <property type="molecule type" value="Genomic_DNA"/>
</dbReference>
<feature type="domain" description="Threonine/Serine exporter ThrE" evidence="9">
    <location>
        <begin position="4"/>
        <end position="132"/>
    </location>
</feature>
<keyword evidence="2" id="KW-1003">Cell membrane</keyword>
<name>A0A8E2LGW9_9BACI</name>
<dbReference type="PANTHER" id="PTHR34390:SF1">
    <property type="entry name" value="SUCCINATE TRANSPORTER SUBUNIT YJJB-RELATED"/>
    <property type="match status" value="1"/>
</dbReference>
<protein>
    <submittedName>
        <fullName evidence="10">Threonine/serine exporter family protein</fullName>
    </submittedName>
</protein>
<evidence type="ECO:0000256" key="6">
    <source>
        <dbReference type="ARBA" id="ARBA00023136"/>
    </source>
</evidence>
<evidence type="ECO:0000313" key="12">
    <source>
        <dbReference type="Proteomes" id="UP000189761"/>
    </source>
</evidence>
<reference evidence="11 12" key="1">
    <citation type="submission" date="2017-01" db="EMBL/GenBank/DDBJ databases">
        <title>Draft genome sequence of Bacillus oleronius.</title>
        <authorList>
            <person name="Allam M."/>
        </authorList>
    </citation>
    <scope>NUCLEOTIDE SEQUENCE [LARGE SCALE GENOMIC DNA]</scope>
    <source>
        <strain evidence="11 12">DSM 9356</strain>
    </source>
</reference>
<reference evidence="10" key="2">
    <citation type="submission" date="2023-03" db="EMBL/GenBank/DDBJ databases">
        <title>Bacterial isolates from washroom surfaces on a university campus.</title>
        <authorList>
            <person name="Holman D.B."/>
            <person name="Gzyl K.E."/>
            <person name="Taheri A.E."/>
        </authorList>
    </citation>
    <scope>NUCLEOTIDE SEQUENCE</scope>
    <source>
        <strain evidence="10">RD03</strain>
    </source>
</reference>
<dbReference type="AlphaFoldDB" id="A0A8E2LGW9"/>
<keyword evidence="4 8" id="KW-0812">Transmembrane</keyword>
<comment type="caution">
    <text evidence="11">The sequence shown here is derived from an EMBL/GenBank/DDBJ whole genome shotgun (WGS) entry which is preliminary data.</text>
</comment>
<dbReference type="Proteomes" id="UP001159179">
    <property type="component" value="Unassembled WGS sequence"/>
</dbReference>
<evidence type="ECO:0000256" key="4">
    <source>
        <dbReference type="ARBA" id="ARBA00022692"/>
    </source>
</evidence>
<proteinExistence type="inferred from homology"/>
<evidence type="ECO:0000256" key="8">
    <source>
        <dbReference type="SAM" id="Phobius"/>
    </source>
</evidence>
<gene>
    <name evidence="11" type="ORF">BWZ43_04265</name>
    <name evidence="10" type="ORF">P5X88_18530</name>
</gene>
<accession>A0A8E2LGW9</accession>
<keyword evidence="6 8" id="KW-0472">Membrane</keyword>
<evidence type="ECO:0000313" key="11">
    <source>
        <dbReference type="EMBL" id="OOP69624.1"/>
    </source>
</evidence>
<feature type="transmembrane region" description="Helical" evidence="8">
    <location>
        <begin position="26"/>
        <end position="44"/>
    </location>
</feature>
<evidence type="ECO:0000256" key="2">
    <source>
        <dbReference type="ARBA" id="ARBA00022475"/>
    </source>
</evidence>
<dbReference type="Proteomes" id="UP000189761">
    <property type="component" value="Unassembled WGS sequence"/>
</dbReference>
<evidence type="ECO:0000259" key="9">
    <source>
        <dbReference type="Pfam" id="PF12821"/>
    </source>
</evidence>
<dbReference type="RefSeq" id="WP_058006807.1">
    <property type="nucleotide sequence ID" value="NZ_BOQX01000005.1"/>
</dbReference>
<evidence type="ECO:0000313" key="10">
    <source>
        <dbReference type="EMBL" id="MDH5162934.1"/>
    </source>
</evidence>
<feature type="transmembrane region" description="Helical" evidence="8">
    <location>
        <begin position="114"/>
        <end position="133"/>
    </location>
</feature>
<evidence type="ECO:0000256" key="5">
    <source>
        <dbReference type="ARBA" id="ARBA00022989"/>
    </source>
</evidence>
<organism evidence="11 12">
    <name type="scientific">Heyndrickxia oleronia</name>
    <dbReference type="NCBI Taxonomy" id="38875"/>
    <lineage>
        <taxon>Bacteria</taxon>
        <taxon>Bacillati</taxon>
        <taxon>Bacillota</taxon>
        <taxon>Bacilli</taxon>
        <taxon>Bacillales</taxon>
        <taxon>Bacillaceae</taxon>
        <taxon>Heyndrickxia</taxon>
    </lineage>
</organism>
<dbReference type="InterPro" id="IPR050539">
    <property type="entry name" value="ThrE_Dicarb/AminoAcid_Exp"/>
</dbReference>
<dbReference type="EMBL" id="MTLA01000045">
    <property type="protein sequence ID" value="OOP69624.1"/>
    <property type="molecule type" value="Genomic_DNA"/>
</dbReference>
<evidence type="ECO:0000256" key="1">
    <source>
        <dbReference type="ARBA" id="ARBA00004651"/>
    </source>
</evidence>
<sequence>MIEQLITSLIATGAFGIIFNIPRKKLFLCGLVGMLGWFVYILLMSSYANAAVASLVAAFVIAVISQVFAKIYKAPIIIFSVSGIIPLVPGGMSYDAMRHFVANDYNTALQLAAKAFMISGAIAIGIVFAEVINQMIKSVWQKKTT</sequence>
<dbReference type="PANTHER" id="PTHR34390">
    <property type="entry name" value="UPF0442 PROTEIN YJJB-RELATED"/>
    <property type="match status" value="1"/>
</dbReference>
<evidence type="ECO:0000256" key="3">
    <source>
        <dbReference type="ARBA" id="ARBA00022519"/>
    </source>
</evidence>
<evidence type="ECO:0000256" key="7">
    <source>
        <dbReference type="ARBA" id="ARBA00034125"/>
    </source>
</evidence>
<comment type="similarity">
    <text evidence="7">Belongs to the ThrE exporter (TC 2.A.79) family.</text>
</comment>
<keyword evidence="3" id="KW-0997">Cell inner membrane</keyword>
<dbReference type="Pfam" id="PF12821">
    <property type="entry name" value="ThrE_2"/>
    <property type="match status" value="1"/>
</dbReference>
<keyword evidence="12" id="KW-1185">Reference proteome</keyword>
<dbReference type="InterPro" id="IPR024528">
    <property type="entry name" value="ThrE_2"/>
</dbReference>
<dbReference type="GO" id="GO:0015744">
    <property type="term" value="P:succinate transport"/>
    <property type="evidence" value="ECO:0007669"/>
    <property type="project" value="TreeGrafter"/>
</dbReference>
<dbReference type="GO" id="GO:0005886">
    <property type="term" value="C:plasma membrane"/>
    <property type="evidence" value="ECO:0007669"/>
    <property type="project" value="UniProtKB-SubCell"/>
</dbReference>
<comment type="subcellular location">
    <subcellularLocation>
        <location evidence="1">Cell membrane</location>
        <topology evidence="1">Multi-pass membrane protein</topology>
    </subcellularLocation>
</comment>
<feature type="transmembrane region" description="Helical" evidence="8">
    <location>
        <begin position="50"/>
        <end position="69"/>
    </location>
</feature>